<sequence length="60" mass="6497">MTLFAGDEPSVSNNISNETDYVVTYNSDNSCTYTYSANTNLSITYDSLDGSVVIDSDPQS</sequence>
<name>A9CV24_9GAMM</name>
<gene>
    <name evidence="1" type="ORF">KT99_06487</name>
</gene>
<keyword evidence="2" id="KW-1185">Reference proteome</keyword>
<proteinExistence type="predicted"/>
<dbReference type="STRING" id="314608.KT99_06487"/>
<evidence type="ECO:0000313" key="2">
    <source>
        <dbReference type="Proteomes" id="UP000005839"/>
    </source>
</evidence>
<comment type="caution">
    <text evidence="1">The sequence shown here is derived from an EMBL/GenBank/DDBJ whole genome shotgun (WGS) entry which is preliminary data.</text>
</comment>
<protein>
    <submittedName>
        <fullName evidence="1">Pilin, putative</fullName>
    </submittedName>
</protein>
<organism evidence="1 2">
    <name type="scientific">Shewanella benthica KT99</name>
    <dbReference type="NCBI Taxonomy" id="314608"/>
    <lineage>
        <taxon>Bacteria</taxon>
        <taxon>Pseudomonadati</taxon>
        <taxon>Pseudomonadota</taxon>
        <taxon>Gammaproteobacteria</taxon>
        <taxon>Alteromonadales</taxon>
        <taxon>Shewanellaceae</taxon>
        <taxon>Shewanella</taxon>
    </lineage>
</organism>
<accession>A9CV24</accession>
<dbReference type="Proteomes" id="UP000005839">
    <property type="component" value="Unassembled WGS sequence"/>
</dbReference>
<dbReference type="EMBL" id="ABIC01000001">
    <property type="protein sequence ID" value="EDQ02792.1"/>
    <property type="molecule type" value="Genomic_DNA"/>
</dbReference>
<reference evidence="1 2" key="1">
    <citation type="submission" date="2007-10" db="EMBL/GenBank/DDBJ databases">
        <authorList>
            <person name="Yayanos A."/>
            <person name="Ferriera S."/>
            <person name="Johnson J."/>
            <person name="Kravitz S."/>
            <person name="Halpern A."/>
            <person name="Remington K."/>
            <person name="Beeson K."/>
            <person name="Tran B."/>
            <person name="Rogers Y.-H."/>
            <person name="Friedman R."/>
            <person name="Venter J.C."/>
        </authorList>
    </citation>
    <scope>NUCLEOTIDE SEQUENCE [LARGE SCALE GENOMIC DNA]</scope>
    <source>
        <strain evidence="1 2">KT99</strain>
    </source>
</reference>
<dbReference type="AlphaFoldDB" id="A9CV24"/>
<evidence type="ECO:0000313" key="1">
    <source>
        <dbReference type="EMBL" id="EDQ02792.1"/>
    </source>
</evidence>